<protein>
    <recommendedName>
        <fullName evidence="4">Lipoprotein</fullName>
    </recommendedName>
</protein>
<dbReference type="KEGG" id="fau:Fraau_2692"/>
<accession>H8KZ05</accession>
<dbReference type="RefSeq" id="WP_014404038.1">
    <property type="nucleotide sequence ID" value="NC_017033.1"/>
</dbReference>
<feature type="signal peptide" evidence="1">
    <location>
        <begin position="1"/>
        <end position="25"/>
    </location>
</feature>
<evidence type="ECO:0000313" key="3">
    <source>
        <dbReference type="Proteomes" id="UP000005234"/>
    </source>
</evidence>
<dbReference type="eggNOG" id="COG3064">
    <property type="taxonomic scope" value="Bacteria"/>
</dbReference>
<dbReference type="PROSITE" id="PS51257">
    <property type="entry name" value="PROKAR_LIPOPROTEIN"/>
    <property type="match status" value="1"/>
</dbReference>
<keyword evidence="1" id="KW-0732">Signal</keyword>
<gene>
    <name evidence="2" type="ordered locus">Fraau_2692</name>
</gene>
<dbReference type="Proteomes" id="UP000005234">
    <property type="component" value="Chromosome"/>
</dbReference>
<evidence type="ECO:0008006" key="4">
    <source>
        <dbReference type="Google" id="ProtNLM"/>
    </source>
</evidence>
<sequence>MTVTRWNKAGRWGLAASLLGLSVMAAGCSQGASGADEAAAGKSSAAAASPAEADKQLAIYRELLKIHNDAMASTIGQDILTRFPTSPAAAEVGQTLKDVQARAKATAEQRRLQALWLYQTGPMEGGTQSTASLDSLLPSAPGTVRLILRRHTDWGQSVFLFDSGHGFVCRQVCTISASFDGHPYKLQGFLPPSGEPAMFIKDDRGFLKRLAKSRKIDLQVDFQDRGKREVVFEVGGFDPAKWVPVTRPKAKKNP</sequence>
<reference evidence="2" key="1">
    <citation type="submission" date="2012-02" db="EMBL/GenBank/DDBJ databases">
        <title>The complete genome of Frateuria aurantia DSM 6220.</title>
        <authorList>
            <consortium name="US DOE Joint Genome Institute (JGI-PGF)"/>
            <person name="Lucas S."/>
            <person name="Copeland A."/>
            <person name="Lapidus A."/>
            <person name="Glavina del Rio T."/>
            <person name="Dalin E."/>
            <person name="Tice H."/>
            <person name="Bruce D."/>
            <person name="Goodwin L."/>
            <person name="Pitluck S."/>
            <person name="Peters L."/>
            <person name="Ovchinnikova G."/>
            <person name="Teshima H."/>
            <person name="Kyrpides N."/>
            <person name="Mavromatis K."/>
            <person name="Ivanova N."/>
            <person name="Brettin T."/>
            <person name="Detter J.C."/>
            <person name="Han C."/>
            <person name="Larimer F."/>
            <person name="Land M."/>
            <person name="Hauser L."/>
            <person name="Markowitz V."/>
            <person name="Cheng J.-F."/>
            <person name="Hugenholtz P."/>
            <person name="Woyke T."/>
            <person name="Wu D."/>
            <person name="Brambilla E."/>
            <person name="Klenk H.-P."/>
            <person name="Eisen J.A."/>
        </authorList>
    </citation>
    <scope>NUCLEOTIDE SEQUENCE</scope>
    <source>
        <strain evidence="2">DSM 6220</strain>
    </source>
</reference>
<name>H8KZ05_FRAAD</name>
<feature type="chain" id="PRO_5003613340" description="Lipoprotein" evidence="1">
    <location>
        <begin position="26"/>
        <end position="254"/>
    </location>
</feature>
<evidence type="ECO:0000313" key="2">
    <source>
        <dbReference type="EMBL" id="AFC87035.1"/>
    </source>
</evidence>
<dbReference type="AlphaFoldDB" id="H8KZ05"/>
<organism evidence="2 3">
    <name type="scientific">Frateuria aurantia (strain ATCC 33424 / DSM 6220 / KCTC 2777 / LMG 1558 / NBRC 3245 / NCIMB 13370)</name>
    <name type="common">Acetobacter aurantius</name>
    <dbReference type="NCBI Taxonomy" id="767434"/>
    <lineage>
        <taxon>Bacteria</taxon>
        <taxon>Pseudomonadati</taxon>
        <taxon>Pseudomonadota</taxon>
        <taxon>Gammaproteobacteria</taxon>
        <taxon>Lysobacterales</taxon>
        <taxon>Rhodanobacteraceae</taxon>
        <taxon>Frateuria</taxon>
    </lineage>
</organism>
<keyword evidence="3" id="KW-1185">Reference proteome</keyword>
<dbReference type="HOGENOM" id="CLU_1160153_0_0_6"/>
<proteinExistence type="predicted"/>
<dbReference type="EMBL" id="CP003350">
    <property type="protein sequence ID" value="AFC87035.1"/>
    <property type="molecule type" value="Genomic_DNA"/>
</dbReference>
<evidence type="ECO:0000256" key="1">
    <source>
        <dbReference type="SAM" id="SignalP"/>
    </source>
</evidence>